<dbReference type="RefSeq" id="WP_002749705.1">
    <property type="nucleotide sequence ID" value="NZ_CP020771.1"/>
</dbReference>
<evidence type="ECO:0000313" key="3">
    <source>
        <dbReference type="Proteomes" id="UP000192439"/>
    </source>
</evidence>
<proteinExistence type="predicted"/>
<dbReference type="InterPro" id="IPR038721">
    <property type="entry name" value="IS701-like_DDE_dom"/>
</dbReference>
<dbReference type="AlphaFoldDB" id="A0AB33BR05"/>
<protein>
    <recommendedName>
        <fullName evidence="1">Transposase IS701-like DDE domain-containing protein</fullName>
    </recommendedName>
</protein>
<reference evidence="2 3" key="1">
    <citation type="journal article" date="2018" name="Harmful Algae">
        <title>The highly heterogeneous methylated genomes and diverse restriction-modification systems of bloom-forming Microcystis.</title>
        <authorList>
            <person name="Zhao L."/>
            <person name="Song Y."/>
            <person name="Li L."/>
            <person name="Gan N."/>
            <person name="Brand J.J."/>
            <person name="Song L."/>
        </authorList>
    </citation>
    <scope>NUCLEOTIDE SEQUENCE [LARGE SCALE GENOMIC DNA]</scope>
    <source>
        <strain evidence="2 3">PCC 7806SL</strain>
    </source>
</reference>
<dbReference type="Proteomes" id="UP000192439">
    <property type="component" value="Chromosome"/>
</dbReference>
<evidence type="ECO:0000313" key="2">
    <source>
        <dbReference type="EMBL" id="ARI82010.1"/>
    </source>
</evidence>
<feature type="domain" description="Transposase IS701-like DDE" evidence="1">
    <location>
        <begin position="28"/>
        <end position="241"/>
    </location>
</feature>
<gene>
    <name evidence="2" type="ORF">BH695_2731</name>
</gene>
<sequence>MQQFIPLELISYFLMFQTHFSKPNFIYFQGYLWGLLLTGGRKTMNNIAHCCFWIDRNLCSWERFLSDNLWDVNAVRNTLVQILVQKLEDKLKFHGAYLACVDTLLIAKNGTRMLGVQKWHDHSGNADRGEELKGHHWAILGLISYEKTSQRYWCWVTKLRLISGNLNPFQFIVNEDGVTRRANFWDGVIPLILELKKTLGLNSLRVVVDAYFSKAPFLSPLVDKLINVITRMRKDAVAWDNRIENKSKKSFILDGKWKLAHLLKEFKPQSLSVKIYGKFTQVEAVEREVYTRGFQPKVKVVVMKGAKEPIILMSTDITLTAIQIIEIYGSRFSIELAIRDLKQHFGLGDYQCYLGIAIDRFVQLACVAYCLFRLFQIKEIEQSWMPKVSPSCSLFSFSRLRRGLQHFAITQVLSQKSAPEADLPSRSRELDQILRLAA</sequence>
<keyword evidence="3" id="KW-1185">Reference proteome</keyword>
<name>A0AB33BR05_MICA7</name>
<accession>A0AB33BR05</accession>
<evidence type="ECO:0000259" key="1">
    <source>
        <dbReference type="Pfam" id="PF13546"/>
    </source>
</evidence>
<organism evidence="2 3">
    <name type="scientific">Microcystis aeruginosa PCC 7806SL</name>
    <dbReference type="NCBI Taxonomy" id="1903187"/>
    <lineage>
        <taxon>Bacteria</taxon>
        <taxon>Bacillati</taxon>
        <taxon>Cyanobacteriota</taxon>
        <taxon>Cyanophyceae</taxon>
        <taxon>Oscillatoriophycideae</taxon>
        <taxon>Chroococcales</taxon>
        <taxon>Microcystaceae</taxon>
        <taxon>Microcystis</taxon>
    </lineage>
</organism>
<dbReference type="SUPFAM" id="SSF53098">
    <property type="entry name" value="Ribonuclease H-like"/>
    <property type="match status" value="1"/>
</dbReference>
<dbReference type="Pfam" id="PF13546">
    <property type="entry name" value="DDE_5"/>
    <property type="match status" value="1"/>
</dbReference>
<dbReference type="EMBL" id="CP020771">
    <property type="protein sequence ID" value="ARI82010.1"/>
    <property type="molecule type" value="Genomic_DNA"/>
</dbReference>
<dbReference type="InterPro" id="IPR012337">
    <property type="entry name" value="RNaseH-like_sf"/>
</dbReference>